<dbReference type="PANTHER" id="PTHR32502:SF23">
    <property type="entry name" value="TRANSPORT PROTEIN, PTS SYSTEM"/>
    <property type="match status" value="1"/>
</dbReference>
<dbReference type="EMBL" id="QRYQ01000001">
    <property type="protein sequence ID" value="RGU94175.1"/>
    <property type="molecule type" value="Genomic_DNA"/>
</dbReference>
<dbReference type="InterPro" id="IPR004704">
    <property type="entry name" value="PTS_IID_man"/>
</dbReference>
<evidence type="ECO:0000256" key="1">
    <source>
        <dbReference type="SAM" id="Phobius"/>
    </source>
</evidence>
<protein>
    <submittedName>
        <fullName evidence="2">PTS system mannose/fructose/sorbose family transporter subunit IID</fullName>
    </submittedName>
</protein>
<dbReference type="Pfam" id="PF03613">
    <property type="entry name" value="EIID-AGA"/>
    <property type="match status" value="1"/>
</dbReference>
<reference evidence="2 3" key="1">
    <citation type="submission" date="2018-08" db="EMBL/GenBank/DDBJ databases">
        <title>A genome reference for cultivated species of the human gut microbiota.</title>
        <authorList>
            <person name="Zou Y."/>
            <person name="Xue W."/>
            <person name="Luo G."/>
        </authorList>
    </citation>
    <scope>NUCLEOTIDE SEQUENCE [LARGE SCALE GENOMIC DNA]</scope>
    <source>
        <strain evidence="2 3">AF15-20</strain>
    </source>
</reference>
<feature type="transmembrane region" description="Helical" evidence="1">
    <location>
        <begin position="185"/>
        <end position="206"/>
    </location>
</feature>
<feature type="transmembrane region" description="Helical" evidence="1">
    <location>
        <begin position="141"/>
        <end position="164"/>
    </location>
</feature>
<evidence type="ECO:0000313" key="3">
    <source>
        <dbReference type="Proteomes" id="UP000265489"/>
    </source>
</evidence>
<comment type="caution">
    <text evidence="2">The sequence shown here is derived from an EMBL/GenBank/DDBJ whole genome shotgun (WGS) entry which is preliminary data.</text>
</comment>
<evidence type="ECO:0000313" key="2">
    <source>
        <dbReference type="EMBL" id="RGU94175.1"/>
    </source>
</evidence>
<proteinExistence type="predicted"/>
<feature type="transmembrane region" description="Helical" evidence="1">
    <location>
        <begin position="226"/>
        <end position="247"/>
    </location>
</feature>
<feature type="transmembrane region" description="Helical" evidence="1">
    <location>
        <begin position="254"/>
        <end position="272"/>
    </location>
</feature>
<organism evidence="2 3">
    <name type="scientific">Holdemanella biformis</name>
    <dbReference type="NCBI Taxonomy" id="1735"/>
    <lineage>
        <taxon>Bacteria</taxon>
        <taxon>Bacillati</taxon>
        <taxon>Bacillota</taxon>
        <taxon>Erysipelotrichia</taxon>
        <taxon>Erysipelotrichales</taxon>
        <taxon>Erysipelotrichaceae</taxon>
        <taxon>Holdemanella</taxon>
    </lineage>
</organism>
<accession>A0A395WCC1</accession>
<dbReference type="RefSeq" id="WP_118324463.1">
    <property type="nucleotide sequence ID" value="NZ_JAQCRR010000130.1"/>
</dbReference>
<dbReference type="AlphaFoldDB" id="A0A395WCC1"/>
<keyword evidence="1" id="KW-1133">Transmembrane helix</keyword>
<dbReference type="GO" id="GO:0009401">
    <property type="term" value="P:phosphoenolpyruvate-dependent sugar phosphotransferase system"/>
    <property type="evidence" value="ECO:0007669"/>
    <property type="project" value="InterPro"/>
</dbReference>
<sequence length="273" mass="30065">MTMNSSEKKLTHKDLMGIFWRSFRQDAVWNFERQQNLGSAYTMSRVVGKLYEDDKEKRARALQRHVDFMAITPHLSTLLYGILAAMEEENANNSDFDESSISAVRASLMGPIAGIGDSLLWGTLRIIAAGIAISFSQNGSILGPLLFLLIINVPCMILRYVCLFKGYELGTSFFKKVLDSGIMDTVTYVASSIGLMVIGCMTASMVALELPFMVGSGDFAQPLQGYIDQIMPCLLPLSIFGLMVALLNKKIKTTTILIFTIVISIALAFFGIV</sequence>
<dbReference type="GO" id="GO:0005886">
    <property type="term" value="C:plasma membrane"/>
    <property type="evidence" value="ECO:0007669"/>
    <property type="project" value="TreeGrafter"/>
</dbReference>
<dbReference type="Proteomes" id="UP000265489">
    <property type="component" value="Unassembled WGS sequence"/>
</dbReference>
<keyword evidence="1" id="KW-0812">Transmembrane</keyword>
<gene>
    <name evidence="2" type="ORF">DWW32_01085</name>
</gene>
<dbReference type="PANTHER" id="PTHR32502">
    <property type="entry name" value="N-ACETYLGALACTOSAMINE PERMEASE II COMPONENT-RELATED"/>
    <property type="match status" value="1"/>
</dbReference>
<dbReference type="InterPro" id="IPR050303">
    <property type="entry name" value="GatZ_KbaZ_carbometab"/>
</dbReference>
<keyword evidence="1" id="KW-0472">Membrane</keyword>
<name>A0A395WCC1_9FIRM</name>
<dbReference type="PROSITE" id="PS51108">
    <property type="entry name" value="PTS_EIID"/>
    <property type="match status" value="1"/>
</dbReference>